<keyword evidence="4" id="KW-1185">Reference proteome</keyword>
<feature type="transmembrane region" description="Helical" evidence="2">
    <location>
        <begin position="83"/>
        <end position="101"/>
    </location>
</feature>
<keyword evidence="2" id="KW-0472">Membrane</keyword>
<sequence length="102" mass="11029">MRPEPRPLDSPTSAERGRPGPAGPLGGIPWAVGFLAAWTLLVVSLMQDRQQWLTALNLVTTHGGLFVLLNARRLGHRRLARASQIAPMVTLVLSAVALVAFR</sequence>
<organism evidence="3 4">
    <name type="scientific">Streptomyces piniterrae</name>
    <dbReference type="NCBI Taxonomy" id="2571125"/>
    <lineage>
        <taxon>Bacteria</taxon>
        <taxon>Bacillati</taxon>
        <taxon>Actinomycetota</taxon>
        <taxon>Actinomycetes</taxon>
        <taxon>Kitasatosporales</taxon>
        <taxon>Streptomycetaceae</taxon>
        <taxon>Streptomyces</taxon>
    </lineage>
</organism>
<dbReference type="EMBL" id="SUMB01000012">
    <property type="protein sequence ID" value="TJZ44605.1"/>
    <property type="molecule type" value="Genomic_DNA"/>
</dbReference>
<proteinExistence type="predicted"/>
<feature type="transmembrane region" description="Helical" evidence="2">
    <location>
        <begin position="52"/>
        <end position="71"/>
    </location>
</feature>
<feature type="transmembrane region" description="Helical" evidence="2">
    <location>
        <begin position="21"/>
        <end position="46"/>
    </location>
</feature>
<feature type="region of interest" description="Disordered" evidence="1">
    <location>
        <begin position="1"/>
        <end position="22"/>
    </location>
</feature>
<evidence type="ECO:0000256" key="1">
    <source>
        <dbReference type="SAM" id="MobiDB-lite"/>
    </source>
</evidence>
<name>A0A4U0MUC0_9ACTN</name>
<gene>
    <name evidence="3" type="ORF">FCH28_30255</name>
</gene>
<comment type="caution">
    <text evidence="3">The sequence shown here is derived from an EMBL/GenBank/DDBJ whole genome shotgun (WGS) entry which is preliminary data.</text>
</comment>
<evidence type="ECO:0000313" key="4">
    <source>
        <dbReference type="Proteomes" id="UP000308697"/>
    </source>
</evidence>
<evidence type="ECO:0000313" key="3">
    <source>
        <dbReference type="EMBL" id="TJZ44605.1"/>
    </source>
</evidence>
<keyword evidence="2" id="KW-0812">Transmembrane</keyword>
<dbReference type="RefSeq" id="WP_136743364.1">
    <property type="nucleotide sequence ID" value="NZ_SUMB01000012.1"/>
</dbReference>
<reference evidence="3 4" key="1">
    <citation type="submission" date="2019-04" db="EMBL/GenBank/DDBJ databases">
        <title>Streptomyces piniterrae sp. nov., a heliquinomycin-producing actinomycete isolated from rhizosphere soil of Pinus yunnanensis.</title>
        <authorList>
            <person name="Zhuang X."/>
            <person name="Zhao J."/>
        </authorList>
    </citation>
    <scope>NUCLEOTIDE SEQUENCE [LARGE SCALE GENOMIC DNA]</scope>
    <source>
        <strain evidence="4">jys28</strain>
    </source>
</reference>
<dbReference type="AlphaFoldDB" id="A0A4U0MUC0"/>
<dbReference type="Proteomes" id="UP000308697">
    <property type="component" value="Unassembled WGS sequence"/>
</dbReference>
<protein>
    <submittedName>
        <fullName evidence="3">Uncharacterized protein</fullName>
    </submittedName>
</protein>
<evidence type="ECO:0000256" key="2">
    <source>
        <dbReference type="SAM" id="Phobius"/>
    </source>
</evidence>
<keyword evidence="2" id="KW-1133">Transmembrane helix</keyword>
<accession>A0A4U0MUC0</accession>